<evidence type="ECO:0000256" key="4">
    <source>
        <dbReference type="ARBA" id="ARBA00009183"/>
    </source>
</evidence>
<dbReference type="PANTHER" id="PTHR23023">
    <property type="entry name" value="DIMETHYLANILINE MONOOXYGENASE"/>
    <property type="match status" value="1"/>
</dbReference>
<dbReference type="PRINTS" id="PR01125">
    <property type="entry name" value="FMOXYGENASE5"/>
</dbReference>
<dbReference type="GO" id="GO:0004499">
    <property type="term" value="F:N,N-dimethylaniline monooxygenase activity"/>
    <property type="evidence" value="ECO:0007669"/>
    <property type="project" value="UniProtKB-UniRule"/>
</dbReference>
<dbReference type="PIRSF" id="PIRSF000332">
    <property type="entry name" value="FMO"/>
    <property type="match status" value="1"/>
</dbReference>
<evidence type="ECO:0000256" key="6">
    <source>
        <dbReference type="ARBA" id="ARBA00022553"/>
    </source>
</evidence>
<evidence type="ECO:0000256" key="5">
    <source>
        <dbReference type="ARBA" id="ARBA00022481"/>
    </source>
</evidence>
<comment type="catalytic activity">
    <reaction evidence="31">
        <text>N,N-dimethylaniline + NADPH + O2 + H(+) = N,N-dimethylaniline N-oxide + NADP(+) + H2O</text>
        <dbReference type="Rhea" id="RHEA:24468"/>
        <dbReference type="ChEBI" id="CHEBI:15377"/>
        <dbReference type="ChEBI" id="CHEBI:15378"/>
        <dbReference type="ChEBI" id="CHEBI:15379"/>
        <dbReference type="ChEBI" id="CHEBI:16269"/>
        <dbReference type="ChEBI" id="CHEBI:17735"/>
        <dbReference type="ChEBI" id="CHEBI:57783"/>
        <dbReference type="ChEBI" id="CHEBI:58349"/>
        <dbReference type="EC" id="1.14.13.8"/>
    </reaction>
    <physiologicalReaction direction="left-to-right" evidence="31">
        <dbReference type="Rhea" id="RHEA:24469"/>
    </physiologicalReaction>
</comment>
<evidence type="ECO:0000256" key="35">
    <source>
        <dbReference type="SAM" id="Phobius"/>
    </source>
</evidence>
<comment type="catalytic activity">
    <reaction evidence="24">
        <text>NADPH + O2 + H(+) = H2O2 + NADP(+)</text>
        <dbReference type="Rhea" id="RHEA:11260"/>
        <dbReference type="ChEBI" id="CHEBI:15378"/>
        <dbReference type="ChEBI" id="CHEBI:15379"/>
        <dbReference type="ChEBI" id="CHEBI:16240"/>
        <dbReference type="ChEBI" id="CHEBI:57783"/>
        <dbReference type="ChEBI" id="CHEBI:58349"/>
        <dbReference type="EC" id="1.6.3.1"/>
    </reaction>
    <physiologicalReaction direction="left-to-right" evidence="24">
        <dbReference type="Rhea" id="RHEA:11261"/>
    </physiologicalReaction>
</comment>
<evidence type="ECO:0000313" key="36">
    <source>
        <dbReference type="EMBL" id="JAC34616.1"/>
    </source>
</evidence>
<evidence type="ECO:0000256" key="30">
    <source>
        <dbReference type="ARBA" id="ARBA00048990"/>
    </source>
</evidence>
<evidence type="ECO:0000256" key="24">
    <source>
        <dbReference type="ARBA" id="ARBA00047864"/>
    </source>
</evidence>
<dbReference type="InterPro" id="IPR050346">
    <property type="entry name" value="FMO-like"/>
</dbReference>
<evidence type="ECO:0000256" key="15">
    <source>
        <dbReference type="ARBA" id="ARBA00023033"/>
    </source>
</evidence>
<reference evidence="36" key="1">
    <citation type="submission" date="2014-03" db="EMBL/GenBank/DDBJ databases">
        <title>The sialotranscriptome of Amblyomma triste, Amblyomma parvum and Amblyomma cajennense ticks, uncovered by 454-based RNA-seq.</title>
        <authorList>
            <person name="Garcia G.R."/>
            <person name="Gardinassi L.G."/>
            <person name="Ribeiro J.M."/>
            <person name="Anatriello E."/>
            <person name="Ferreira B.R."/>
            <person name="Moreira H.N."/>
            <person name="Mafra C."/>
            <person name="Olegario M.M."/>
            <person name="Szabo P.J."/>
            <person name="Miranda-Santos I.K."/>
            <person name="Maruyama S.R."/>
        </authorList>
    </citation>
    <scope>NUCLEOTIDE SEQUENCE</scope>
    <source>
        <strain evidence="36">Mato Grasso do Sul</strain>
        <tissue evidence="36">Salivary glands</tissue>
    </source>
</reference>
<evidence type="ECO:0000256" key="29">
    <source>
        <dbReference type="ARBA" id="ARBA00048989"/>
    </source>
</evidence>
<organism evidence="36">
    <name type="scientific">Amblyomma triste</name>
    <name type="common">Neotropical tick</name>
    <dbReference type="NCBI Taxonomy" id="251400"/>
    <lineage>
        <taxon>Eukaryota</taxon>
        <taxon>Metazoa</taxon>
        <taxon>Ecdysozoa</taxon>
        <taxon>Arthropoda</taxon>
        <taxon>Chelicerata</taxon>
        <taxon>Arachnida</taxon>
        <taxon>Acari</taxon>
        <taxon>Parasitiformes</taxon>
        <taxon>Ixodida</taxon>
        <taxon>Ixodoidea</taxon>
        <taxon>Ixodidae</taxon>
        <taxon>Amblyomminae</taxon>
        <taxon>Amblyomma</taxon>
    </lineage>
</organism>
<dbReference type="GO" id="GO:0050660">
    <property type="term" value="F:flavin adenine dinucleotide binding"/>
    <property type="evidence" value="ECO:0007669"/>
    <property type="project" value="InterPro"/>
</dbReference>
<comment type="similarity">
    <text evidence="4 33 34">Belongs to the FMO family.</text>
</comment>
<evidence type="ECO:0000256" key="13">
    <source>
        <dbReference type="ARBA" id="ARBA00022989"/>
    </source>
</evidence>
<comment type="catalytic activity">
    <reaction evidence="28">
        <text>octan-3-one + NADPH + O2 + H(+) = ethyl hexanoate + NADP(+) + H2O</text>
        <dbReference type="Rhea" id="RHEA:54856"/>
        <dbReference type="ChEBI" id="CHEBI:15377"/>
        <dbReference type="ChEBI" id="CHEBI:15378"/>
        <dbReference type="ChEBI" id="CHEBI:15379"/>
        <dbReference type="ChEBI" id="CHEBI:57783"/>
        <dbReference type="ChEBI" id="CHEBI:58349"/>
        <dbReference type="ChEBI" id="CHEBI:80946"/>
        <dbReference type="ChEBI" id="CHEBI:86055"/>
    </reaction>
    <physiologicalReaction direction="left-to-right" evidence="28">
        <dbReference type="Rhea" id="RHEA:54857"/>
    </physiologicalReaction>
</comment>
<dbReference type="GO" id="GO:0050661">
    <property type="term" value="F:NADP binding"/>
    <property type="evidence" value="ECO:0007669"/>
    <property type="project" value="InterPro"/>
</dbReference>
<evidence type="ECO:0000256" key="26">
    <source>
        <dbReference type="ARBA" id="ARBA00048041"/>
    </source>
</evidence>
<comment type="catalytic activity">
    <reaction evidence="26">
        <text>hypotaurine + NADPH + O2 + H(+) = taurine + NADP(+) + H2O</text>
        <dbReference type="Rhea" id="RHEA:69819"/>
        <dbReference type="ChEBI" id="CHEBI:15377"/>
        <dbReference type="ChEBI" id="CHEBI:15378"/>
        <dbReference type="ChEBI" id="CHEBI:15379"/>
        <dbReference type="ChEBI" id="CHEBI:57783"/>
        <dbReference type="ChEBI" id="CHEBI:57853"/>
        <dbReference type="ChEBI" id="CHEBI:58349"/>
        <dbReference type="ChEBI" id="CHEBI:507393"/>
        <dbReference type="EC" id="1.14.13.8"/>
    </reaction>
    <physiologicalReaction direction="left-to-right" evidence="26">
        <dbReference type="Rhea" id="RHEA:69820"/>
    </physiologicalReaction>
</comment>
<keyword evidence="9 33" id="KW-0256">Endoplasmic reticulum</keyword>
<evidence type="ECO:0000256" key="25">
    <source>
        <dbReference type="ARBA" id="ARBA00047977"/>
    </source>
</evidence>
<dbReference type="GO" id="GO:0047822">
    <property type="term" value="F:hypotaurine monooxygenase activity"/>
    <property type="evidence" value="ECO:0007669"/>
    <property type="project" value="RHEA"/>
</dbReference>
<evidence type="ECO:0000256" key="17">
    <source>
        <dbReference type="ARBA" id="ARBA00023136"/>
    </source>
</evidence>
<evidence type="ECO:0000256" key="20">
    <source>
        <dbReference type="ARBA" id="ARBA00047338"/>
    </source>
</evidence>
<evidence type="ECO:0000256" key="32">
    <source>
        <dbReference type="ARBA" id="ARBA00049475"/>
    </source>
</evidence>
<comment type="catalytic activity">
    <reaction evidence="22">
        <text>heptan-2-one + NADPH + O2 + H(+) = pentyl acetate + NADP(+) + H2O</text>
        <dbReference type="Rhea" id="RHEA:54836"/>
        <dbReference type="ChEBI" id="CHEBI:5672"/>
        <dbReference type="ChEBI" id="CHEBI:15377"/>
        <dbReference type="ChEBI" id="CHEBI:15378"/>
        <dbReference type="ChEBI" id="CHEBI:15379"/>
        <dbReference type="ChEBI" id="CHEBI:57783"/>
        <dbReference type="ChEBI" id="CHEBI:58349"/>
        <dbReference type="ChEBI" id="CHEBI:87362"/>
    </reaction>
    <physiologicalReaction direction="left-to-right" evidence="22">
        <dbReference type="Rhea" id="RHEA:54837"/>
    </physiologicalReaction>
</comment>
<dbReference type="GO" id="GO:0034899">
    <property type="term" value="F:trimethylamine monooxygenase activity"/>
    <property type="evidence" value="ECO:0007669"/>
    <property type="project" value="UniProtKB-EC"/>
</dbReference>
<evidence type="ECO:0000256" key="12">
    <source>
        <dbReference type="ARBA" id="ARBA00022857"/>
    </source>
</evidence>
<evidence type="ECO:0000256" key="27">
    <source>
        <dbReference type="ARBA" id="ARBA00048088"/>
    </source>
</evidence>
<keyword evidence="7 33" id="KW-0285">Flavoprotein</keyword>
<comment type="function">
    <text evidence="18">Acts as a Baeyer-Villiger monooxygenase on a broad range of substrates. Catalyzes the insertion of an oxygen atom into a carbon-carbon bond adjacent to a carbonyl, which converts ketones to esters. Active on diverse carbonyl compounds, whereas soft nucleophiles are mostly non- or poorly reactive. In contrast with other forms of FMO it is non- or poorly active on 'classical' substrates such as drugs, pesticides, and dietary components containing soft nucleophilic heteroatoms. Able to oxidize drug molecules bearing a carbonyl group on an aliphatic chain, such as nabumetone and pentoxifylline. Also, in the absence of substrates, shows slow but yet significant NADPH oxidase activity. Acts as a positive modulator of cholesterol biosynthesis as well as glucose homeostasis, promoting metabolic aging via pleiotropic effects.</text>
</comment>
<evidence type="ECO:0000256" key="28">
    <source>
        <dbReference type="ARBA" id="ARBA00048459"/>
    </source>
</evidence>
<evidence type="ECO:0000256" key="33">
    <source>
        <dbReference type="PIRNR" id="PIRNR000332"/>
    </source>
</evidence>
<evidence type="ECO:0000256" key="16">
    <source>
        <dbReference type="ARBA" id="ARBA00023098"/>
    </source>
</evidence>
<comment type="cofactor">
    <cofactor evidence="1 33 34">
        <name>FAD</name>
        <dbReference type="ChEBI" id="CHEBI:57692"/>
    </cofactor>
</comment>
<comment type="subcellular location">
    <subcellularLocation>
        <location evidence="2">Endoplasmic reticulum membrane</location>
        <topology evidence="2">Single-pass membrane protein</topology>
    </subcellularLocation>
    <subcellularLocation>
        <location evidence="3">Microsome membrane</location>
    </subcellularLocation>
</comment>
<keyword evidence="11" id="KW-0492">Microsome</keyword>
<dbReference type="FunFam" id="3.50.50.60:FF:000159">
    <property type="entry name" value="Dimethylaniline monooxygenase [N-oxide-forming]"/>
    <property type="match status" value="1"/>
</dbReference>
<keyword evidence="16" id="KW-0443">Lipid metabolism</keyword>
<protein>
    <recommendedName>
        <fullName evidence="34">Flavin-containing monooxygenase</fullName>
        <ecNumber evidence="34">1.-.-.-</ecNumber>
    </recommendedName>
</protein>
<dbReference type="GO" id="GO:0006629">
    <property type="term" value="P:lipid metabolic process"/>
    <property type="evidence" value="ECO:0007669"/>
    <property type="project" value="UniProtKB-KW"/>
</dbReference>
<evidence type="ECO:0000256" key="14">
    <source>
        <dbReference type="ARBA" id="ARBA00023002"/>
    </source>
</evidence>
<comment type="catalytic activity">
    <reaction evidence="29">
        <text>(2E)-geranial + NADPH + O2 + H(+) = (1E)-2,6-dimethylhepta-1,5-dien-1-yl formate + NADP(+) + H2O</text>
        <dbReference type="Rhea" id="RHEA:54860"/>
        <dbReference type="ChEBI" id="CHEBI:15377"/>
        <dbReference type="ChEBI" id="CHEBI:15378"/>
        <dbReference type="ChEBI" id="CHEBI:15379"/>
        <dbReference type="ChEBI" id="CHEBI:16980"/>
        <dbReference type="ChEBI" id="CHEBI:57783"/>
        <dbReference type="ChEBI" id="CHEBI:58349"/>
        <dbReference type="ChEBI" id="CHEBI:138375"/>
    </reaction>
    <physiologicalReaction direction="left-to-right" evidence="29">
        <dbReference type="Rhea" id="RHEA:54861"/>
    </physiologicalReaction>
</comment>
<feature type="transmembrane region" description="Helical" evidence="35">
    <location>
        <begin position="514"/>
        <end position="534"/>
    </location>
</feature>
<evidence type="ECO:0000256" key="23">
    <source>
        <dbReference type="ARBA" id="ARBA00047855"/>
    </source>
</evidence>
<evidence type="ECO:0000256" key="11">
    <source>
        <dbReference type="ARBA" id="ARBA00022848"/>
    </source>
</evidence>
<accession>A0A023GL55</accession>
<evidence type="ECO:0000256" key="3">
    <source>
        <dbReference type="ARBA" id="ARBA00004524"/>
    </source>
</evidence>
<evidence type="ECO:0000256" key="21">
    <source>
        <dbReference type="ARBA" id="ARBA00047426"/>
    </source>
</evidence>
<dbReference type="InterPro" id="IPR002257">
    <property type="entry name" value="Flavin_mOase_5"/>
</dbReference>
<comment type="catalytic activity">
    <reaction evidence="23">
        <text>sulcatone + NADPH + O2 + H(+) = 4-methylpent-3-en-1-yl acetate + NADP(+) + H2O</text>
        <dbReference type="Rhea" id="RHEA:54864"/>
        <dbReference type="ChEBI" id="CHEBI:15377"/>
        <dbReference type="ChEBI" id="CHEBI:15378"/>
        <dbReference type="ChEBI" id="CHEBI:15379"/>
        <dbReference type="ChEBI" id="CHEBI:16310"/>
        <dbReference type="ChEBI" id="CHEBI:57783"/>
        <dbReference type="ChEBI" id="CHEBI:58349"/>
        <dbReference type="ChEBI" id="CHEBI:138373"/>
    </reaction>
    <physiologicalReaction direction="left-to-right" evidence="23">
        <dbReference type="Rhea" id="RHEA:54865"/>
    </physiologicalReaction>
</comment>
<dbReference type="GO" id="GO:0016174">
    <property type="term" value="F:NAD(P)H oxidase H2O2-forming activity"/>
    <property type="evidence" value="ECO:0007669"/>
    <property type="project" value="UniProtKB-EC"/>
</dbReference>
<keyword evidence="13 35" id="KW-1133">Transmembrane helix</keyword>
<comment type="function">
    <text evidence="19">Broad spectrum monooxygenase that catalyzes the oxygenation of a wide variety of nitrogen- and sulfur-containing compounds including xenobiotics. Catalyzes the S-oxygenation of hypotaurine to produce taurine, an organic osmolyte involved in cell volume regulation as well as a variety of cytoprotective and developmental processes. In vitro, catalyzes the N-oxygenation of trimethylamine (TMA) to produce trimethylamine N-oxide (TMAO) and could therefore participate to the detoxification of this compound that is generated by the action of gut microbiota from dietary precursors such as choline, choline containing compounds, betaine or L-carnitine.</text>
</comment>
<dbReference type="GO" id="GO:0005789">
    <property type="term" value="C:endoplasmic reticulum membrane"/>
    <property type="evidence" value="ECO:0007669"/>
    <property type="project" value="UniProtKB-SubCell"/>
</dbReference>
<evidence type="ECO:0000256" key="34">
    <source>
        <dbReference type="RuleBase" id="RU361177"/>
    </source>
</evidence>
<proteinExistence type="evidence at transcript level"/>
<comment type="catalytic activity">
    <reaction evidence="20">
        <text>hypotaurine + NADH + O2 + H(+) = taurine + NAD(+) + H2O</text>
        <dbReference type="Rhea" id="RHEA:74111"/>
        <dbReference type="ChEBI" id="CHEBI:15377"/>
        <dbReference type="ChEBI" id="CHEBI:15378"/>
        <dbReference type="ChEBI" id="CHEBI:15379"/>
        <dbReference type="ChEBI" id="CHEBI:57540"/>
        <dbReference type="ChEBI" id="CHEBI:57853"/>
        <dbReference type="ChEBI" id="CHEBI:57945"/>
        <dbReference type="ChEBI" id="CHEBI:507393"/>
        <dbReference type="EC" id="1.14.13.8"/>
    </reaction>
    <physiologicalReaction direction="left-to-right" evidence="20">
        <dbReference type="Rhea" id="RHEA:74112"/>
    </physiologicalReaction>
</comment>
<dbReference type="InterPro" id="IPR020946">
    <property type="entry name" value="Flavin_mOase-like"/>
</dbReference>
<keyword evidence="8 35" id="KW-0812">Transmembrane</keyword>
<evidence type="ECO:0000256" key="2">
    <source>
        <dbReference type="ARBA" id="ARBA00004389"/>
    </source>
</evidence>
<comment type="catalytic activity">
    <reaction evidence="25">
        <text>hexan-3-one + NADPH + O2 + H(+) = ethyl butanoate + NADP(+) + H2O</text>
        <dbReference type="Rhea" id="RHEA:54844"/>
        <dbReference type="ChEBI" id="CHEBI:15377"/>
        <dbReference type="ChEBI" id="CHEBI:15378"/>
        <dbReference type="ChEBI" id="CHEBI:15379"/>
        <dbReference type="ChEBI" id="CHEBI:57783"/>
        <dbReference type="ChEBI" id="CHEBI:58349"/>
        <dbReference type="ChEBI" id="CHEBI:88764"/>
        <dbReference type="ChEBI" id="CHEBI:89891"/>
    </reaction>
    <physiologicalReaction direction="left-to-right" evidence="25">
        <dbReference type="Rhea" id="RHEA:54845"/>
    </physiologicalReaction>
</comment>
<comment type="catalytic activity">
    <reaction evidence="21">
        <text>hexan-3-one + NADPH + O2 + H(+) = propyl propanoate + NADP(+) + H2O</text>
        <dbReference type="Rhea" id="RHEA:54848"/>
        <dbReference type="ChEBI" id="CHEBI:15377"/>
        <dbReference type="ChEBI" id="CHEBI:15378"/>
        <dbReference type="ChEBI" id="CHEBI:15379"/>
        <dbReference type="ChEBI" id="CHEBI:57783"/>
        <dbReference type="ChEBI" id="CHEBI:58349"/>
        <dbReference type="ChEBI" id="CHEBI:89828"/>
        <dbReference type="ChEBI" id="CHEBI:89891"/>
    </reaction>
    <physiologicalReaction direction="left-to-right" evidence="21">
        <dbReference type="Rhea" id="RHEA:54849"/>
    </physiologicalReaction>
</comment>
<dbReference type="SUPFAM" id="SSF51905">
    <property type="entry name" value="FAD/NAD(P)-binding domain"/>
    <property type="match status" value="2"/>
</dbReference>
<keyword evidence="15 33" id="KW-0503">Monooxygenase</keyword>
<dbReference type="InterPro" id="IPR036188">
    <property type="entry name" value="FAD/NAD-bd_sf"/>
</dbReference>
<keyword evidence="12 33" id="KW-0521">NADP</keyword>
<keyword evidence="17 33" id="KW-0472">Membrane</keyword>
<keyword evidence="6" id="KW-0597">Phosphoprotein</keyword>
<name>A0A023GL55_AMBTT</name>
<evidence type="ECO:0000256" key="1">
    <source>
        <dbReference type="ARBA" id="ARBA00001974"/>
    </source>
</evidence>
<evidence type="ECO:0000256" key="31">
    <source>
        <dbReference type="ARBA" id="ARBA00049443"/>
    </source>
</evidence>
<dbReference type="Pfam" id="PF00743">
    <property type="entry name" value="FMO-like"/>
    <property type="match status" value="1"/>
</dbReference>
<keyword evidence="5" id="KW-0488">Methylation</keyword>
<comment type="catalytic activity">
    <reaction evidence="27">
        <text>trimethylamine + NADPH + O2 = trimethylamine N-oxide + NADP(+) + H2O</text>
        <dbReference type="Rhea" id="RHEA:31979"/>
        <dbReference type="ChEBI" id="CHEBI:15377"/>
        <dbReference type="ChEBI" id="CHEBI:15379"/>
        <dbReference type="ChEBI" id="CHEBI:15724"/>
        <dbReference type="ChEBI" id="CHEBI:57783"/>
        <dbReference type="ChEBI" id="CHEBI:58349"/>
        <dbReference type="ChEBI" id="CHEBI:58389"/>
        <dbReference type="EC" id="1.14.13.148"/>
    </reaction>
    <physiologicalReaction direction="left-to-right" evidence="27">
        <dbReference type="Rhea" id="RHEA:31980"/>
    </physiologicalReaction>
</comment>
<comment type="catalytic activity">
    <reaction evidence="32">
        <text>octan-3-one + NADPH + O2 + H(+) = pentyl propanoate + NADP(+) + H2O</text>
        <dbReference type="Rhea" id="RHEA:54840"/>
        <dbReference type="ChEBI" id="CHEBI:15377"/>
        <dbReference type="ChEBI" id="CHEBI:15378"/>
        <dbReference type="ChEBI" id="CHEBI:15379"/>
        <dbReference type="ChEBI" id="CHEBI:57783"/>
        <dbReference type="ChEBI" id="CHEBI:58349"/>
        <dbReference type="ChEBI" id="CHEBI:80946"/>
        <dbReference type="ChEBI" id="CHEBI:87373"/>
    </reaction>
    <physiologicalReaction direction="left-to-right" evidence="32">
        <dbReference type="Rhea" id="RHEA:54841"/>
    </physiologicalReaction>
</comment>
<sequence>MSEARGRVCVVGAGSSGLTTARQMLDYGFDVVLYERSGDVGGLWAYHDDDVEGQASVMRTTIINTSKEMSAFSDFPPPKDLPNYMHNTKMLGYFRSYADHFGVTKYVKTRHDVVQVTPAADYDKTGRWDVVVRDLETNTDRTETFEAVAVCVGHHVYPNVPSFKGQEKFRGRVLHTHSLKNADKFRDHRVAVVGIGNSAVDAVVDVSHVAIETYLSTRRGAWVAKRVGPNGMPIDIFLSTRLKNYLMHMLPESVSNDYVENILNGFFNHEVYGIKPKHRYNAQHPTVNDALPNLILSGKVQVKKNVVEFTEEGVLFEGDNKVTQLDDVILATGYQIKFPFLPKDVVSVVDNQVQLYKYVFPPHLKHPTMAIIGLIQPIGAIFPIAELQARWMAELLTKKRSLPSEEAMHENIRKKLAAMRRRYVDSPRHTIQVDWIDYMDELASQIGARPNMIKYLLTDYELFRALLGPCVPYQFRLEGPHRWPGARQAILDSRSRVMYPLNDRCSSFRRKDKGHFTFFNVCAFFFVLAVAYIFSGLRQHS</sequence>
<dbReference type="PRINTS" id="PR00370">
    <property type="entry name" value="FMOXYGENASE"/>
</dbReference>
<evidence type="ECO:0000256" key="19">
    <source>
        <dbReference type="ARBA" id="ARBA00045957"/>
    </source>
</evidence>
<dbReference type="EC" id="1.-.-.-" evidence="34"/>
<evidence type="ECO:0000256" key="9">
    <source>
        <dbReference type="ARBA" id="ARBA00022824"/>
    </source>
</evidence>
<evidence type="ECO:0000256" key="8">
    <source>
        <dbReference type="ARBA" id="ARBA00022692"/>
    </source>
</evidence>
<comment type="catalytic activity">
    <reaction evidence="30">
        <text>heptan-4-one + NADPH + O2 + H(+) = propyl butanoate + NADP(+) + H2O</text>
        <dbReference type="Rhea" id="RHEA:54852"/>
        <dbReference type="ChEBI" id="CHEBI:15377"/>
        <dbReference type="ChEBI" id="CHEBI:15378"/>
        <dbReference type="ChEBI" id="CHEBI:15379"/>
        <dbReference type="ChEBI" id="CHEBI:57783"/>
        <dbReference type="ChEBI" id="CHEBI:58349"/>
        <dbReference type="ChEBI" id="CHEBI:89484"/>
        <dbReference type="ChEBI" id="CHEBI:89719"/>
    </reaction>
    <physiologicalReaction direction="left-to-right" evidence="30">
        <dbReference type="Rhea" id="RHEA:54853"/>
    </physiologicalReaction>
</comment>
<dbReference type="AlphaFoldDB" id="A0A023GL55"/>
<dbReference type="InterPro" id="IPR000960">
    <property type="entry name" value="Flavin_mOase"/>
</dbReference>
<keyword evidence="10 33" id="KW-0274">FAD</keyword>
<dbReference type="EMBL" id="GBBM01000802">
    <property type="protein sequence ID" value="JAC34616.1"/>
    <property type="molecule type" value="mRNA"/>
</dbReference>
<evidence type="ECO:0000256" key="10">
    <source>
        <dbReference type="ARBA" id="ARBA00022827"/>
    </source>
</evidence>
<dbReference type="Gene3D" id="3.50.50.60">
    <property type="entry name" value="FAD/NAD(P)-binding domain"/>
    <property type="match status" value="2"/>
</dbReference>
<evidence type="ECO:0000256" key="18">
    <source>
        <dbReference type="ARBA" id="ARBA00045722"/>
    </source>
</evidence>
<evidence type="ECO:0000256" key="22">
    <source>
        <dbReference type="ARBA" id="ARBA00047574"/>
    </source>
</evidence>
<keyword evidence="14 33" id="KW-0560">Oxidoreductase</keyword>
<evidence type="ECO:0000256" key="7">
    <source>
        <dbReference type="ARBA" id="ARBA00022630"/>
    </source>
</evidence>